<dbReference type="PANTHER" id="PTHR11067:SF9">
    <property type="entry name" value="INOSINE TRIPHOSPHATE PYROPHOSPHATASE"/>
    <property type="match status" value="1"/>
</dbReference>
<dbReference type="GO" id="GO:0036220">
    <property type="term" value="F:ITP diphosphatase activity"/>
    <property type="evidence" value="ECO:0007669"/>
    <property type="project" value="UniProtKB-UniRule"/>
</dbReference>
<dbReference type="GO" id="GO:0035870">
    <property type="term" value="F:dITP diphosphatase activity"/>
    <property type="evidence" value="ECO:0007669"/>
    <property type="project" value="UniProtKB-UniRule"/>
</dbReference>
<dbReference type="NCBIfam" id="NF011401">
    <property type="entry name" value="PRK14826.1"/>
    <property type="match status" value="1"/>
</dbReference>
<dbReference type="GO" id="GO:0036222">
    <property type="term" value="F:XTP diphosphatase activity"/>
    <property type="evidence" value="ECO:0007669"/>
    <property type="project" value="UniProtKB-UniRule"/>
</dbReference>
<name>B3ELU4_CHLPB</name>
<evidence type="ECO:0000256" key="7">
    <source>
        <dbReference type="ARBA" id="ARBA00023080"/>
    </source>
</evidence>
<evidence type="ECO:0000256" key="1">
    <source>
        <dbReference type="ARBA" id="ARBA00008023"/>
    </source>
</evidence>
<feature type="binding site" evidence="10">
    <location>
        <position position="198"/>
    </location>
    <ligand>
        <name>substrate</name>
    </ligand>
</feature>
<evidence type="ECO:0000256" key="2">
    <source>
        <dbReference type="ARBA" id="ARBA00011738"/>
    </source>
</evidence>
<comment type="function">
    <text evidence="10">Pyrophosphatase that catalyzes the hydrolysis of nucleoside triphosphates to their monophosphate derivatives, with a high preference for the non-canonical purine nucleotides XTP (xanthosine triphosphate), dITP (deoxyinosine triphosphate) and ITP. Seems to function as a house-cleaning enzyme that removes non-canonical purine nucleotides from the nucleotide pool, thus preventing their incorporation into DNA/RNA and avoiding chromosomal lesions.</text>
</comment>
<dbReference type="NCBIfam" id="TIGR00042">
    <property type="entry name" value="RdgB/HAM1 family non-canonical purine NTP pyrophosphatase"/>
    <property type="match status" value="1"/>
</dbReference>
<proteinExistence type="inferred from homology"/>
<dbReference type="GO" id="GO:0005829">
    <property type="term" value="C:cytosol"/>
    <property type="evidence" value="ECO:0007669"/>
    <property type="project" value="TreeGrafter"/>
</dbReference>
<keyword evidence="3 10" id="KW-0479">Metal-binding</keyword>
<dbReference type="OrthoDB" id="9807456at2"/>
<comment type="catalytic activity">
    <reaction evidence="9 10">
        <text>XTP + H2O = XMP + diphosphate + H(+)</text>
        <dbReference type="Rhea" id="RHEA:28610"/>
        <dbReference type="ChEBI" id="CHEBI:15377"/>
        <dbReference type="ChEBI" id="CHEBI:15378"/>
        <dbReference type="ChEBI" id="CHEBI:33019"/>
        <dbReference type="ChEBI" id="CHEBI:57464"/>
        <dbReference type="ChEBI" id="CHEBI:61314"/>
        <dbReference type="EC" id="3.6.1.66"/>
    </reaction>
</comment>
<dbReference type="GO" id="GO:0000166">
    <property type="term" value="F:nucleotide binding"/>
    <property type="evidence" value="ECO:0007669"/>
    <property type="project" value="UniProtKB-KW"/>
</dbReference>
<dbReference type="STRING" id="331678.Cphamn1_1868"/>
<dbReference type="AlphaFoldDB" id="B3ELU4"/>
<keyword evidence="7 10" id="KW-0546">Nucleotide metabolism</keyword>
<comment type="catalytic activity">
    <reaction evidence="8 10">
        <text>dITP + H2O = dIMP + diphosphate + H(+)</text>
        <dbReference type="Rhea" id="RHEA:28342"/>
        <dbReference type="ChEBI" id="CHEBI:15377"/>
        <dbReference type="ChEBI" id="CHEBI:15378"/>
        <dbReference type="ChEBI" id="CHEBI:33019"/>
        <dbReference type="ChEBI" id="CHEBI:61194"/>
        <dbReference type="ChEBI" id="CHEBI:61382"/>
        <dbReference type="EC" id="3.6.1.66"/>
    </reaction>
</comment>
<comment type="cofactor">
    <cofactor evidence="10">
        <name>Mg(2+)</name>
        <dbReference type="ChEBI" id="CHEBI:18420"/>
    </cofactor>
    <text evidence="10">Binds 1 Mg(2+) ion per subunit.</text>
</comment>
<dbReference type="InterPro" id="IPR029001">
    <property type="entry name" value="ITPase-like_fam"/>
</dbReference>
<comment type="similarity">
    <text evidence="1 10 11">Belongs to the HAM1 NTPase family.</text>
</comment>
<dbReference type="PANTHER" id="PTHR11067">
    <property type="entry name" value="INOSINE TRIPHOSPHATE PYROPHOSPHATASE/HAM1 PROTEIN"/>
    <property type="match status" value="1"/>
</dbReference>
<dbReference type="EMBL" id="CP001101">
    <property type="protein sequence ID" value="ACE04785.1"/>
    <property type="molecule type" value="Genomic_DNA"/>
</dbReference>
<dbReference type="CDD" id="cd00515">
    <property type="entry name" value="HAM1"/>
    <property type="match status" value="1"/>
</dbReference>
<dbReference type="eggNOG" id="COG0127">
    <property type="taxonomic scope" value="Bacteria"/>
</dbReference>
<accession>B3ELU4</accession>
<sequence>MQNATETLTIVLATNNRDKVREIKPLLEHIAPHISVNSLADLNVELEIEETEETLEGNAKLKTDAVFNHLSDRFAFLITVADDTGLEVSGLNGAPGVYSARFAPVPEGTSPTYDDNVNHLLKEMENVTDRKATFRTVVALKGRITGKNAPRFFETAVEGAVEGEITREKTGDKGFGYDPVFWVNSAQATFAQMSTEEKNRLSHRSKAVKKAVEKLREILNPEHPSLP</sequence>
<keyword evidence="6 10" id="KW-0460">Magnesium</keyword>
<evidence type="ECO:0000256" key="5">
    <source>
        <dbReference type="ARBA" id="ARBA00022801"/>
    </source>
</evidence>
<dbReference type="GO" id="GO:0009117">
    <property type="term" value="P:nucleotide metabolic process"/>
    <property type="evidence" value="ECO:0007669"/>
    <property type="project" value="UniProtKB-KW"/>
</dbReference>
<evidence type="ECO:0000256" key="3">
    <source>
        <dbReference type="ARBA" id="ARBA00022723"/>
    </source>
</evidence>
<evidence type="ECO:0000256" key="4">
    <source>
        <dbReference type="ARBA" id="ARBA00022741"/>
    </source>
</evidence>
<evidence type="ECO:0000256" key="9">
    <source>
        <dbReference type="ARBA" id="ARBA00052017"/>
    </source>
</evidence>
<comment type="catalytic activity">
    <reaction evidence="10">
        <text>ITP + H2O = IMP + diphosphate + H(+)</text>
        <dbReference type="Rhea" id="RHEA:29399"/>
        <dbReference type="ChEBI" id="CHEBI:15377"/>
        <dbReference type="ChEBI" id="CHEBI:15378"/>
        <dbReference type="ChEBI" id="CHEBI:33019"/>
        <dbReference type="ChEBI" id="CHEBI:58053"/>
        <dbReference type="ChEBI" id="CHEBI:61402"/>
        <dbReference type="EC" id="3.6.1.66"/>
    </reaction>
</comment>
<dbReference type="SUPFAM" id="SSF52972">
    <property type="entry name" value="ITPase-like"/>
    <property type="match status" value="1"/>
</dbReference>
<gene>
    <name evidence="12" type="ordered locus">Cphamn1_1868</name>
</gene>
<feature type="binding site" evidence="10">
    <location>
        <begin position="175"/>
        <end position="178"/>
    </location>
    <ligand>
        <name>substrate</name>
    </ligand>
</feature>
<dbReference type="KEGG" id="cpb:Cphamn1_1868"/>
<dbReference type="Gene3D" id="3.90.950.10">
    <property type="match status" value="1"/>
</dbReference>
<comment type="subunit">
    <text evidence="2 10">Homodimer.</text>
</comment>
<evidence type="ECO:0000256" key="6">
    <source>
        <dbReference type="ARBA" id="ARBA00022842"/>
    </source>
</evidence>
<dbReference type="GO" id="GO:0009146">
    <property type="term" value="P:purine nucleoside triphosphate catabolic process"/>
    <property type="evidence" value="ECO:0007669"/>
    <property type="project" value="UniProtKB-UniRule"/>
</dbReference>
<dbReference type="InterPro" id="IPR020922">
    <property type="entry name" value="dITP/XTP_pyrophosphatase"/>
</dbReference>
<feature type="binding site" evidence="10">
    <location>
        <position position="49"/>
    </location>
    <ligand>
        <name>Mg(2+)</name>
        <dbReference type="ChEBI" id="CHEBI:18420"/>
    </ligand>
</feature>
<reference evidence="12" key="1">
    <citation type="submission" date="2008-06" db="EMBL/GenBank/DDBJ databases">
        <title>Complete sequence of Chlorobium phaeobacteroides BS1.</title>
        <authorList>
            <consortium name="US DOE Joint Genome Institute"/>
            <person name="Lucas S."/>
            <person name="Copeland A."/>
            <person name="Lapidus A."/>
            <person name="Glavina del Rio T."/>
            <person name="Dalin E."/>
            <person name="Tice H."/>
            <person name="Bruce D."/>
            <person name="Goodwin L."/>
            <person name="Pitluck S."/>
            <person name="Schmutz J."/>
            <person name="Larimer F."/>
            <person name="Land M."/>
            <person name="Hauser L."/>
            <person name="Kyrpides N."/>
            <person name="Ovchinnikova G."/>
            <person name="Li T."/>
            <person name="Liu Z."/>
            <person name="Zhao F."/>
            <person name="Overmann J."/>
            <person name="Bryant D.A."/>
            <person name="Richardson P."/>
        </authorList>
    </citation>
    <scope>NUCLEOTIDE SEQUENCE [LARGE SCALE GENOMIC DNA]</scope>
    <source>
        <strain evidence="12">BS1</strain>
    </source>
</reference>
<evidence type="ECO:0000313" key="12">
    <source>
        <dbReference type="EMBL" id="ACE04785.1"/>
    </source>
</evidence>
<feature type="binding site" evidence="10">
    <location>
        <position position="84"/>
    </location>
    <ligand>
        <name>substrate</name>
    </ligand>
</feature>
<keyword evidence="4 10" id="KW-0547">Nucleotide-binding</keyword>
<keyword evidence="5 10" id="KW-0378">Hydrolase</keyword>
<organism evidence="12">
    <name type="scientific">Chlorobium phaeobacteroides (strain BS1)</name>
    <dbReference type="NCBI Taxonomy" id="331678"/>
    <lineage>
        <taxon>Bacteria</taxon>
        <taxon>Pseudomonadati</taxon>
        <taxon>Chlorobiota</taxon>
        <taxon>Chlorobiia</taxon>
        <taxon>Chlorobiales</taxon>
        <taxon>Chlorobiaceae</taxon>
        <taxon>Chlorobium/Pelodictyon group</taxon>
        <taxon>Chlorobium</taxon>
    </lineage>
</organism>
<dbReference type="InterPro" id="IPR002637">
    <property type="entry name" value="RdgB/HAM1"/>
</dbReference>
<feature type="binding site" evidence="10">
    <location>
        <begin position="203"/>
        <end position="204"/>
    </location>
    <ligand>
        <name>substrate</name>
    </ligand>
</feature>
<dbReference type="GO" id="GO:0046872">
    <property type="term" value="F:metal ion binding"/>
    <property type="evidence" value="ECO:0007669"/>
    <property type="project" value="UniProtKB-KW"/>
</dbReference>
<feature type="binding site" evidence="10">
    <location>
        <begin position="14"/>
        <end position="19"/>
    </location>
    <ligand>
        <name>substrate</name>
    </ligand>
</feature>
<protein>
    <recommendedName>
        <fullName evidence="10">dITP/XTP pyrophosphatase</fullName>
        <ecNumber evidence="10">3.6.1.66</ecNumber>
    </recommendedName>
    <alternativeName>
        <fullName evidence="10">Non-canonical purine NTP pyrophosphatase</fullName>
    </alternativeName>
    <alternativeName>
        <fullName evidence="10">Non-standard purine NTP pyrophosphatase</fullName>
    </alternativeName>
    <alternativeName>
        <fullName evidence="10">Nucleoside-triphosphate diphosphatase</fullName>
    </alternativeName>
    <alternativeName>
        <fullName evidence="10">Nucleoside-triphosphate pyrophosphatase</fullName>
        <shortName evidence="10">NTPase</shortName>
    </alternativeName>
</protein>
<evidence type="ECO:0000256" key="8">
    <source>
        <dbReference type="ARBA" id="ARBA00051875"/>
    </source>
</evidence>
<feature type="active site" description="Proton acceptor" evidence="10">
    <location>
        <position position="83"/>
    </location>
</feature>
<dbReference type="EC" id="3.6.1.66" evidence="10"/>
<dbReference type="Pfam" id="PF01725">
    <property type="entry name" value="Ham1p_like"/>
    <property type="match status" value="1"/>
</dbReference>
<dbReference type="FunFam" id="3.90.950.10:FF:000001">
    <property type="entry name" value="dITP/XTP pyrophosphatase"/>
    <property type="match status" value="1"/>
</dbReference>
<dbReference type="GO" id="GO:0017111">
    <property type="term" value="F:ribonucleoside triphosphate phosphatase activity"/>
    <property type="evidence" value="ECO:0007669"/>
    <property type="project" value="InterPro"/>
</dbReference>
<dbReference type="HOGENOM" id="CLU_082080_0_2_10"/>
<evidence type="ECO:0000256" key="10">
    <source>
        <dbReference type="HAMAP-Rule" id="MF_01405"/>
    </source>
</evidence>
<evidence type="ECO:0000256" key="11">
    <source>
        <dbReference type="RuleBase" id="RU003781"/>
    </source>
</evidence>
<dbReference type="HAMAP" id="MF_01405">
    <property type="entry name" value="Non_canon_purine_NTPase"/>
    <property type="match status" value="1"/>
</dbReference>
<feature type="binding site" evidence="10">
    <location>
        <position position="83"/>
    </location>
    <ligand>
        <name>Mg(2+)</name>
        <dbReference type="ChEBI" id="CHEBI:18420"/>
    </ligand>
</feature>